<dbReference type="GeneTree" id="ENSGT01030000234567"/>
<dbReference type="Bgee" id="ENSNBRG00000017947">
    <property type="expression patterns" value="Expressed in testis"/>
</dbReference>
<reference evidence="3" key="2">
    <citation type="submission" date="2025-09" db="UniProtKB">
        <authorList>
            <consortium name="Ensembl"/>
        </authorList>
    </citation>
    <scope>IDENTIFICATION</scope>
</reference>
<proteinExistence type="predicted"/>
<evidence type="ECO:0000313" key="4">
    <source>
        <dbReference type="Proteomes" id="UP000261580"/>
    </source>
</evidence>
<dbReference type="InterPro" id="IPR001507">
    <property type="entry name" value="ZP_dom"/>
</dbReference>
<protein>
    <submittedName>
        <fullName evidence="3">Zona pellucida glycoprotein 3f, tandem duplicate 2</fullName>
    </submittedName>
</protein>
<dbReference type="GO" id="GO:0035803">
    <property type="term" value="P:egg coat formation"/>
    <property type="evidence" value="ECO:0007669"/>
    <property type="project" value="TreeGrafter"/>
</dbReference>
<dbReference type="GO" id="GO:0031012">
    <property type="term" value="C:extracellular matrix"/>
    <property type="evidence" value="ECO:0007669"/>
    <property type="project" value="TreeGrafter"/>
</dbReference>
<dbReference type="GO" id="GO:2000344">
    <property type="term" value="P:positive regulation of acrosome reaction"/>
    <property type="evidence" value="ECO:0007669"/>
    <property type="project" value="TreeGrafter"/>
</dbReference>
<sequence>MQIAAEQNASHLFSTVDESLLLRWDPFLLFHSFFNPLHLDLSKNKRLSYKISQLHLTRTIYHKMLPYLWALCQSLFLFHYRPQAKPNPPDFVHPIECVYRRPKDWIPRFVNPGYGVSEGHGRLVFHMALLNEELSSIATTNIIPLGSPMPIWAAVEQKSHQPLLLLMEECVAAPTAELRPGSQVYPLIGNKGCLLESKKGNSMFLPRYHSSSIILYLQSFNFGFGEVYIHCKLAVWDPQNFAESKKACHYIKGTNRWELLDDPSRSSLCNCCDLSCKSRSRRGVEWASDGPSHNSVLGPLIIVPPISQSDVSDCPSI</sequence>
<keyword evidence="4" id="KW-1185">Reference proteome</keyword>
<dbReference type="Pfam" id="PF00100">
    <property type="entry name" value="Zona_pellucida"/>
    <property type="match status" value="1"/>
</dbReference>
<organism evidence="3 4">
    <name type="scientific">Neolamprologus brichardi</name>
    <name type="common">Fairy cichlid</name>
    <name type="synonym">Lamprologus brichardi</name>
    <dbReference type="NCBI Taxonomy" id="32507"/>
    <lineage>
        <taxon>Eukaryota</taxon>
        <taxon>Metazoa</taxon>
        <taxon>Chordata</taxon>
        <taxon>Craniata</taxon>
        <taxon>Vertebrata</taxon>
        <taxon>Euteleostomi</taxon>
        <taxon>Actinopterygii</taxon>
        <taxon>Neopterygii</taxon>
        <taxon>Teleostei</taxon>
        <taxon>Neoteleostei</taxon>
        <taxon>Acanthomorphata</taxon>
        <taxon>Ovalentaria</taxon>
        <taxon>Cichlomorphae</taxon>
        <taxon>Cichliformes</taxon>
        <taxon>Cichlidae</taxon>
        <taxon>African cichlids</taxon>
        <taxon>Pseudocrenilabrinae</taxon>
        <taxon>Lamprologini</taxon>
        <taxon>Neolamprologus</taxon>
    </lineage>
</organism>
<dbReference type="FunFam" id="2.60.40.4100:FF:000002">
    <property type="entry name" value="Zona pellucida sperm-binding protein 3"/>
    <property type="match status" value="1"/>
</dbReference>
<dbReference type="Ensembl" id="ENSNBRT00000024098.1">
    <property type="protein sequence ID" value="ENSNBRP00000023484.1"/>
    <property type="gene ID" value="ENSNBRG00000017947.1"/>
</dbReference>
<dbReference type="PROSITE" id="PS51034">
    <property type="entry name" value="ZP_2"/>
    <property type="match status" value="1"/>
</dbReference>
<dbReference type="GO" id="GO:0032190">
    <property type="term" value="F:acrosin binding"/>
    <property type="evidence" value="ECO:0007669"/>
    <property type="project" value="TreeGrafter"/>
</dbReference>
<dbReference type="OMA" id="QKHIYST"/>
<dbReference type="InterPro" id="IPR042235">
    <property type="entry name" value="ZP-C_dom"/>
</dbReference>
<name>A0A3Q4MZU0_NEOBR</name>
<accession>A0A3Q4MZU0</accession>
<dbReference type="PANTHER" id="PTHR11576:SF3">
    <property type="entry name" value="SI:CH211-14A17.6-RELATED"/>
    <property type="match status" value="1"/>
</dbReference>
<evidence type="ECO:0000313" key="3">
    <source>
        <dbReference type="Ensembl" id="ENSNBRP00000023484.1"/>
    </source>
</evidence>
<dbReference type="Gene3D" id="2.60.40.4100">
    <property type="entry name" value="Zona pellucida, ZP-C domain"/>
    <property type="match status" value="1"/>
</dbReference>
<evidence type="ECO:0000259" key="2">
    <source>
        <dbReference type="PROSITE" id="PS51034"/>
    </source>
</evidence>
<evidence type="ECO:0000256" key="1">
    <source>
        <dbReference type="ARBA" id="ARBA00023157"/>
    </source>
</evidence>
<dbReference type="PANTHER" id="PTHR11576">
    <property type="entry name" value="ZONA PELLUCIDA SPERM-BINDING PROTEIN 3"/>
    <property type="match status" value="1"/>
</dbReference>
<dbReference type="Proteomes" id="UP000261580">
    <property type="component" value="Unassembled WGS sequence"/>
</dbReference>
<dbReference type="AlphaFoldDB" id="A0A3Q4MZU0"/>
<reference evidence="3" key="1">
    <citation type="submission" date="2025-08" db="UniProtKB">
        <authorList>
            <consortium name="Ensembl"/>
        </authorList>
    </citation>
    <scope>IDENTIFICATION</scope>
</reference>
<dbReference type="InterPro" id="IPR055355">
    <property type="entry name" value="ZP-C"/>
</dbReference>
<dbReference type="GO" id="GO:0007339">
    <property type="term" value="P:binding of sperm to zona pellucida"/>
    <property type="evidence" value="ECO:0007669"/>
    <property type="project" value="TreeGrafter"/>
</dbReference>
<keyword evidence="1" id="KW-1015">Disulfide bond</keyword>
<feature type="domain" description="ZP" evidence="2">
    <location>
        <begin position="1"/>
        <end position="255"/>
    </location>
</feature>